<accession>A0A6J6I3E7</accession>
<sequence>MNSQLKVITTAVDVLAQFAIGIGLSNCSLHTTQDVRHFAADVNEGVVRANRVRADDDALNQNVRVGHHQRDVFARTWLGLVGVDDEVVRLVVPLRDEAPLHAGGKSCATATAKT</sequence>
<proteinExistence type="predicted"/>
<dbReference type="EMBL" id="CAFAAK010000124">
    <property type="protein sequence ID" value="CAB4801755.1"/>
    <property type="molecule type" value="Genomic_DNA"/>
</dbReference>
<gene>
    <name evidence="1" type="ORF">UFOPK1939_00343</name>
    <name evidence="2" type="ORF">UFOPK3024_00646</name>
</gene>
<evidence type="ECO:0000313" key="1">
    <source>
        <dbReference type="EMBL" id="CAB4617954.1"/>
    </source>
</evidence>
<evidence type="ECO:0000313" key="2">
    <source>
        <dbReference type="EMBL" id="CAB4801755.1"/>
    </source>
</evidence>
<reference evidence="1" key="1">
    <citation type="submission" date="2020-05" db="EMBL/GenBank/DDBJ databases">
        <authorList>
            <person name="Chiriac C."/>
            <person name="Salcher M."/>
            <person name="Ghai R."/>
            <person name="Kavagutti S V."/>
        </authorList>
    </citation>
    <scope>NUCLEOTIDE SEQUENCE</scope>
</reference>
<name>A0A6J6I3E7_9ZZZZ</name>
<organism evidence="1">
    <name type="scientific">freshwater metagenome</name>
    <dbReference type="NCBI Taxonomy" id="449393"/>
    <lineage>
        <taxon>unclassified sequences</taxon>
        <taxon>metagenomes</taxon>
        <taxon>ecological metagenomes</taxon>
    </lineage>
</organism>
<dbReference type="EMBL" id="CAEZVF010000032">
    <property type="protein sequence ID" value="CAB4617954.1"/>
    <property type="molecule type" value="Genomic_DNA"/>
</dbReference>
<protein>
    <submittedName>
        <fullName evidence="1">Unannotated protein</fullName>
    </submittedName>
</protein>
<dbReference type="AlphaFoldDB" id="A0A6J6I3E7"/>